<dbReference type="GO" id="GO:0003700">
    <property type="term" value="F:DNA-binding transcription factor activity"/>
    <property type="evidence" value="ECO:0007669"/>
    <property type="project" value="InterPro"/>
</dbReference>
<evidence type="ECO:0000256" key="3">
    <source>
        <dbReference type="ARBA" id="ARBA00022553"/>
    </source>
</evidence>
<comment type="caution">
    <text evidence="11">The sequence shown here is derived from an EMBL/GenBank/DDBJ whole genome shotgun (WGS) entry which is preliminary data.</text>
</comment>
<dbReference type="InterPro" id="IPR009057">
    <property type="entry name" value="Homeodomain-like_sf"/>
</dbReference>
<name>A0A839TFC6_9BACL</name>
<keyword evidence="6" id="KW-0238">DNA-binding</keyword>
<dbReference type="Gene3D" id="3.40.50.2300">
    <property type="match status" value="1"/>
</dbReference>
<evidence type="ECO:0000259" key="10">
    <source>
        <dbReference type="PROSITE" id="PS50110"/>
    </source>
</evidence>
<dbReference type="EMBL" id="JACHXJ010000001">
    <property type="protein sequence ID" value="MBB3125401.1"/>
    <property type="molecule type" value="Genomic_DNA"/>
</dbReference>
<protein>
    <submittedName>
        <fullName evidence="11">Two-component system response regulator YesN</fullName>
    </submittedName>
</protein>
<dbReference type="Gene3D" id="1.10.10.60">
    <property type="entry name" value="Homeodomain-like"/>
    <property type="match status" value="2"/>
</dbReference>
<keyword evidence="4" id="KW-0902">Two-component regulatory system</keyword>
<dbReference type="SMART" id="SM00448">
    <property type="entry name" value="REC"/>
    <property type="match status" value="1"/>
</dbReference>
<dbReference type="InterPro" id="IPR018060">
    <property type="entry name" value="HTH_AraC"/>
</dbReference>
<evidence type="ECO:0000259" key="9">
    <source>
        <dbReference type="PROSITE" id="PS01124"/>
    </source>
</evidence>
<keyword evidence="3 8" id="KW-0597">Phosphoprotein</keyword>
<dbReference type="AlphaFoldDB" id="A0A839TFC6"/>
<dbReference type="SMART" id="SM00342">
    <property type="entry name" value="HTH_ARAC"/>
    <property type="match status" value="1"/>
</dbReference>
<feature type="domain" description="HTH araC/xylS-type" evidence="9">
    <location>
        <begin position="447"/>
        <end position="545"/>
    </location>
</feature>
<dbReference type="PROSITE" id="PS50110">
    <property type="entry name" value="RESPONSE_REGULATORY"/>
    <property type="match status" value="1"/>
</dbReference>
<dbReference type="GO" id="GO:0043565">
    <property type="term" value="F:sequence-specific DNA binding"/>
    <property type="evidence" value="ECO:0007669"/>
    <property type="project" value="InterPro"/>
</dbReference>
<dbReference type="RefSeq" id="WP_246426380.1">
    <property type="nucleotide sequence ID" value="NZ_JACHXJ010000001.1"/>
</dbReference>
<feature type="domain" description="Response regulatory" evidence="10">
    <location>
        <begin position="4"/>
        <end position="121"/>
    </location>
</feature>
<dbReference type="PANTHER" id="PTHR42713">
    <property type="entry name" value="HISTIDINE KINASE-RELATED"/>
    <property type="match status" value="1"/>
</dbReference>
<dbReference type="Proteomes" id="UP000517523">
    <property type="component" value="Unassembled WGS sequence"/>
</dbReference>
<organism evidence="11 12">
    <name type="scientific">Paenibacillus rhizosphaerae</name>
    <dbReference type="NCBI Taxonomy" id="297318"/>
    <lineage>
        <taxon>Bacteria</taxon>
        <taxon>Bacillati</taxon>
        <taxon>Bacillota</taxon>
        <taxon>Bacilli</taxon>
        <taxon>Bacillales</taxon>
        <taxon>Paenibacillaceae</taxon>
        <taxon>Paenibacillus</taxon>
    </lineage>
</organism>
<dbReference type="CDD" id="cd17536">
    <property type="entry name" value="REC_YesN-like"/>
    <property type="match status" value="1"/>
</dbReference>
<dbReference type="InterPro" id="IPR011006">
    <property type="entry name" value="CheY-like_superfamily"/>
</dbReference>
<dbReference type="InterPro" id="IPR001789">
    <property type="entry name" value="Sig_transdc_resp-reg_receiver"/>
</dbReference>
<evidence type="ECO:0000256" key="2">
    <source>
        <dbReference type="ARBA" id="ARBA00022490"/>
    </source>
</evidence>
<dbReference type="InterPro" id="IPR020449">
    <property type="entry name" value="Tscrpt_reg_AraC-type_HTH"/>
</dbReference>
<dbReference type="GO" id="GO:0000160">
    <property type="term" value="P:phosphorelay signal transduction system"/>
    <property type="evidence" value="ECO:0007669"/>
    <property type="project" value="UniProtKB-KW"/>
</dbReference>
<dbReference type="SUPFAM" id="SSF52172">
    <property type="entry name" value="CheY-like"/>
    <property type="match status" value="1"/>
</dbReference>
<dbReference type="SUPFAM" id="SSF46689">
    <property type="entry name" value="Homeodomain-like"/>
    <property type="match status" value="2"/>
</dbReference>
<feature type="modified residue" description="4-aspartylphosphate" evidence="8">
    <location>
        <position position="56"/>
    </location>
</feature>
<dbReference type="PRINTS" id="PR00032">
    <property type="entry name" value="HTHARAC"/>
</dbReference>
<keyword evidence="7" id="KW-0804">Transcription</keyword>
<evidence type="ECO:0000256" key="8">
    <source>
        <dbReference type="PROSITE-ProRule" id="PRU00169"/>
    </source>
</evidence>
<dbReference type="PANTHER" id="PTHR42713:SF3">
    <property type="entry name" value="TRANSCRIPTIONAL REGULATORY PROTEIN HPTR"/>
    <property type="match status" value="1"/>
</dbReference>
<dbReference type="Pfam" id="PF00072">
    <property type="entry name" value="Response_reg"/>
    <property type="match status" value="1"/>
</dbReference>
<sequence>MMTQLLIVDDERLVADSLAELLPWDELDIQHVYRAYSGNDALELLNTHPIDIVITDIRMPEFSGLELIEKIREANSRTKCIIHSGYADFEYAKKAMSFQVTEFVIKPASDEDILNAVRRMKDQLYEEWQLLFSQQKVFAALKEQAPLIRSLFLNDLIKGKKFGYGELETKSEFMNLPFRTDDSIALMVIRLEEGFAEFDQVSLSLFEYAILNITEETLREHFDVITAKDVYDYLVILVKVNQRREDKAIKSGKSVQNSLLLEQLALKLQENVRIFLKGRISLIVSTWGSFARDVPDLYQECIATIRRSVGNDQEIFLTLDDKRLSTQVKSLGSLYEPPSLMQLFDMGQKEETLAKIESIINELEEHWSDSQEHLLEVFLHFSSAFTYAAHKNGKLLENLIGSDYEPIISRKPFLSIRQLKEWTFKVANLLYDDLNRDWVDAKSLSIKQIQQFVINHLAEDVTLQAIGDHVHMHPVYLSKIFKSRTGENLSEYIIRLKMEKAAFLLKQTDDRVYQICTKIGYQNPPYFTKLFKKYYGITPQEFRDASMEQ</sequence>
<dbReference type="PROSITE" id="PS00041">
    <property type="entry name" value="HTH_ARAC_FAMILY_1"/>
    <property type="match status" value="1"/>
</dbReference>
<dbReference type="GO" id="GO:0005737">
    <property type="term" value="C:cytoplasm"/>
    <property type="evidence" value="ECO:0007669"/>
    <property type="project" value="UniProtKB-SubCell"/>
</dbReference>
<keyword evidence="2" id="KW-0963">Cytoplasm</keyword>
<gene>
    <name evidence="11" type="ORF">FHS19_000055</name>
</gene>
<dbReference type="PROSITE" id="PS01124">
    <property type="entry name" value="HTH_ARAC_FAMILY_2"/>
    <property type="match status" value="1"/>
</dbReference>
<evidence type="ECO:0000256" key="4">
    <source>
        <dbReference type="ARBA" id="ARBA00023012"/>
    </source>
</evidence>
<evidence type="ECO:0000256" key="5">
    <source>
        <dbReference type="ARBA" id="ARBA00023015"/>
    </source>
</evidence>
<dbReference type="InterPro" id="IPR051552">
    <property type="entry name" value="HptR"/>
</dbReference>
<proteinExistence type="predicted"/>
<dbReference type="Pfam" id="PF12833">
    <property type="entry name" value="HTH_18"/>
    <property type="match status" value="1"/>
</dbReference>
<keyword evidence="5" id="KW-0805">Transcription regulation</keyword>
<reference evidence="11 12" key="1">
    <citation type="submission" date="2020-08" db="EMBL/GenBank/DDBJ databases">
        <title>Genomic Encyclopedia of Type Strains, Phase III (KMG-III): the genomes of soil and plant-associated and newly described type strains.</title>
        <authorList>
            <person name="Whitman W."/>
        </authorList>
    </citation>
    <scope>NUCLEOTIDE SEQUENCE [LARGE SCALE GENOMIC DNA]</scope>
    <source>
        <strain evidence="11 12">CECT 5831</strain>
    </source>
</reference>
<accession>A0A839TFC6</accession>
<comment type="subcellular location">
    <subcellularLocation>
        <location evidence="1">Cytoplasm</location>
    </subcellularLocation>
</comment>
<evidence type="ECO:0000313" key="12">
    <source>
        <dbReference type="Proteomes" id="UP000517523"/>
    </source>
</evidence>
<evidence type="ECO:0000313" key="11">
    <source>
        <dbReference type="EMBL" id="MBB3125401.1"/>
    </source>
</evidence>
<dbReference type="InterPro" id="IPR018062">
    <property type="entry name" value="HTH_AraC-typ_CS"/>
</dbReference>
<evidence type="ECO:0000256" key="6">
    <source>
        <dbReference type="ARBA" id="ARBA00023125"/>
    </source>
</evidence>
<evidence type="ECO:0000256" key="1">
    <source>
        <dbReference type="ARBA" id="ARBA00004496"/>
    </source>
</evidence>
<evidence type="ECO:0000256" key="7">
    <source>
        <dbReference type="ARBA" id="ARBA00023163"/>
    </source>
</evidence>